<dbReference type="EMBL" id="JAMXQU010000004">
    <property type="protein sequence ID" value="MCO6159829.1"/>
    <property type="molecule type" value="Genomic_DNA"/>
</dbReference>
<dbReference type="Proteomes" id="UP001523401">
    <property type="component" value="Unassembled WGS sequence"/>
</dbReference>
<evidence type="ECO:0000256" key="4">
    <source>
        <dbReference type="ARBA" id="ARBA00022475"/>
    </source>
</evidence>
<comment type="similarity">
    <text evidence="2 8">Belongs to the 4-toluene sulfonate uptake permease (TSUP) (TC 2.A.102) family.</text>
</comment>
<name>A0ABT1CG35_9PROT</name>
<proteinExistence type="inferred from homology"/>
<dbReference type="RefSeq" id="WP_252849152.1">
    <property type="nucleotide sequence ID" value="NZ_BAPW01000010.1"/>
</dbReference>
<gene>
    <name evidence="10" type="ORF">NF685_07305</name>
</gene>
<accession>A0ABT1CG35</accession>
<keyword evidence="5 8" id="KW-0812">Transmembrane</keyword>
<evidence type="ECO:0000256" key="8">
    <source>
        <dbReference type="RuleBase" id="RU363041"/>
    </source>
</evidence>
<feature type="transmembrane region" description="Helical" evidence="8">
    <location>
        <begin position="124"/>
        <end position="149"/>
    </location>
</feature>
<dbReference type="InterPro" id="IPR002781">
    <property type="entry name" value="TM_pro_TauE-like"/>
</dbReference>
<feature type="transmembrane region" description="Helical" evidence="8">
    <location>
        <begin position="69"/>
        <end position="88"/>
    </location>
</feature>
<evidence type="ECO:0000256" key="1">
    <source>
        <dbReference type="ARBA" id="ARBA00004651"/>
    </source>
</evidence>
<reference evidence="10 11" key="1">
    <citation type="submission" date="2022-06" db="EMBL/GenBank/DDBJ databases">
        <title>Whole-genome of Asaia lannensis strain LMG 27011T.</title>
        <authorList>
            <person name="Sombolestani A."/>
        </authorList>
    </citation>
    <scope>NUCLEOTIDE SEQUENCE [LARGE SCALE GENOMIC DNA]</scope>
    <source>
        <strain evidence="10 11">NBRC 102526</strain>
    </source>
</reference>
<evidence type="ECO:0000256" key="9">
    <source>
        <dbReference type="SAM" id="SignalP"/>
    </source>
</evidence>
<keyword evidence="11" id="KW-1185">Reference proteome</keyword>
<evidence type="ECO:0000256" key="3">
    <source>
        <dbReference type="ARBA" id="ARBA00022448"/>
    </source>
</evidence>
<feature type="transmembrane region" description="Helical" evidence="8">
    <location>
        <begin position="94"/>
        <end position="112"/>
    </location>
</feature>
<dbReference type="PANTHER" id="PTHR30269">
    <property type="entry name" value="TRANSMEMBRANE PROTEIN YFCA"/>
    <property type="match status" value="1"/>
</dbReference>
<dbReference type="InterPro" id="IPR052017">
    <property type="entry name" value="TSUP"/>
</dbReference>
<evidence type="ECO:0000256" key="6">
    <source>
        <dbReference type="ARBA" id="ARBA00022989"/>
    </source>
</evidence>
<dbReference type="Pfam" id="PF01925">
    <property type="entry name" value="TauE"/>
    <property type="match status" value="1"/>
</dbReference>
<keyword evidence="9" id="KW-0732">Signal</keyword>
<protein>
    <recommendedName>
        <fullName evidence="8">Probable membrane transporter protein</fullName>
    </recommendedName>
</protein>
<feature type="signal peptide" evidence="9">
    <location>
        <begin position="1"/>
        <end position="21"/>
    </location>
</feature>
<keyword evidence="4 8" id="KW-1003">Cell membrane</keyword>
<feature type="transmembrane region" description="Helical" evidence="8">
    <location>
        <begin position="191"/>
        <end position="210"/>
    </location>
</feature>
<evidence type="ECO:0000256" key="2">
    <source>
        <dbReference type="ARBA" id="ARBA00009142"/>
    </source>
</evidence>
<comment type="subcellular location">
    <subcellularLocation>
        <location evidence="1 8">Cell membrane</location>
        <topology evidence="1 8">Multi-pass membrane protein</topology>
    </subcellularLocation>
</comment>
<organism evidence="10 11">
    <name type="scientific">Asaia lannensis NBRC 102526</name>
    <dbReference type="NCBI Taxonomy" id="1307926"/>
    <lineage>
        <taxon>Bacteria</taxon>
        <taxon>Pseudomonadati</taxon>
        <taxon>Pseudomonadota</taxon>
        <taxon>Alphaproteobacteria</taxon>
        <taxon>Acetobacterales</taxon>
        <taxon>Acetobacteraceae</taxon>
        <taxon>Asaia</taxon>
    </lineage>
</organism>
<sequence>MMVFLLLFCLSCAAFTISSVAGGGAGLVIMPVLGLVLAAPRIPAALSIGTMCSTIGRIVSFWRVIDWRVVLYFMPASLPAAALGVFCLRLMPPVYLELVLGLFLCGNVVLLLKRSQKPALDTRIWRYLPAIGFAAGFISGFTGATGLLFNRFYQKLGLQKEALIATRAANEILLHTIKLVLYVRFGLFDRTVLMAGLCVGIAALAAIKVTQLVLPLLTHAQFCRIGHAAAVIAGVLMLSGASRQIVHDDAMSLSYGRAHGETELAMTWRRHRVALEFEHPMEIELKHRVTQVTDPRTGRAGAELTVLHLAADRGIFVTKRRLHAGGDGYGHHSHRHEA</sequence>
<feature type="transmembrane region" description="Helical" evidence="8">
    <location>
        <begin position="44"/>
        <end position="62"/>
    </location>
</feature>
<comment type="caution">
    <text evidence="10">The sequence shown here is derived from an EMBL/GenBank/DDBJ whole genome shotgun (WGS) entry which is preliminary data.</text>
</comment>
<evidence type="ECO:0000256" key="7">
    <source>
        <dbReference type="ARBA" id="ARBA00023136"/>
    </source>
</evidence>
<dbReference type="PANTHER" id="PTHR30269:SF37">
    <property type="entry name" value="MEMBRANE TRANSPORTER PROTEIN"/>
    <property type="match status" value="1"/>
</dbReference>
<evidence type="ECO:0000313" key="10">
    <source>
        <dbReference type="EMBL" id="MCO6159829.1"/>
    </source>
</evidence>
<feature type="chain" id="PRO_5046662866" description="Probable membrane transporter protein" evidence="9">
    <location>
        <begin position="22"/>
        <end position="338"/>
    </location>
</feature>
<keyword evidence="7 8" id="KW-0472">Membrane</keyword>
<evidence type="ECO:0000256" key="5">
    <source>
        <dbReference type="ARBA" id="ARBA00022692"/>
    </source>
</evidence>
<keyword evidence="6 8" id="KW-1133">Transmembrane helix</keyword>
<evidence type="ECO:0000313" key="11">
    <source>
        <dbReference type="Proteomes" id="UP001523401"/>
    </source>
</evidence>
<keyword evidence="3" id="KW-0813">Transport</keyword>